<evidence type="ECO:0000256" key="1">
    <source>
        <dbReference type="SAM" id="MobiDB-lite"/>
    </source>
</evidence>
<sequence>MCPDREWNCDLLDHSRWTSGVDGGSGGSLNSSPRSTPAFAPSAAFSSPIGYSPERKQKPLEKNGHEADLGNGIPVYRDTMAIPQQVVQKKPAQSCSLVGLHKLKSPLAYVANMKRCQYISQGASCVYKKWLVCYVTSTLMKRDGSEEP</sequence>
<keyword evidence="3" id="KW-1185">Reference proteome</keyword>
<evidence type="ECO:0000313" key="2">
    <source>
        <dbReference type="EMBL" id="ELK25752.1"/>
    </source>
</evidence>
<feature type="region of interest" description="Disordered" evidence="1">
    <location>
        <begin position="20"/>
        <end position="69"/>
    </location>
</feature>
<gene>
    <name evidence="2" type="ORF">MDA_GLEAN10013929</name>
</gene>
<feature type="compositionally biased region" description="Low complexity" evidence="1">
    <location>
        <begin position="31"/>
        <end position="48"/>
    </location>
</feature>
<dbReference type="Proteomes" id="UP000010556">
    <property type="component" value="Unassembled WGS sequence"/>
</dbReference>
<reference evidence="3" key="1">
    <citation type="journal article" date="2013" name="Science">
        <title>Comparative analysis of bat genomes provides insight into the evolution of flight and immunity.</title>
        <authorList>
            <person name="Zhang G."/>
            <person name="Cowled C."/>
            <person name="Shi Z."/>
            <person name="Huang Z."/>
            <person name="Bishop-Lilly K.A."/>
            <person name="Fang X."/>
            <person name="Wynne J.W."/>
            <person name="Xiong Z."/>
            <person name="Baker M.L."/>
            <person name="Zhao W."/>
            <person name="Tachedjian M."/>
            <person name="Zhu Y."/>
            <person name="Zhou P."/>
            <person name="Jiang X."/>
            <person name="Ng J."/>
            <person name="Yang L."/>
            <person name="Wu L."/>
            <person name="Xiao J."/>
            <person name="Feng Y."/>
            <person name="Chen Y."/>
            <person name="Sun X."/>
            <person name="Zhang Y."/>
            <person name="Marsh G.A."/>
            <person name="Crameri G."/>
            <person name="Broder C.C."/>
            <person name="Frey K.G."/>
            <person name="Wang L.F."/>
            <person name="Wang J."/>
        </authorList>
    </citation>
    <scope>NUCLEOTIDE SEQUENCE [LARGE SCALE GENOMIC DNA]</scope>
</reference>
<protein>
    <submittedName>
        <fullName evidence="2">Uncharacterized protein</fullName>
    </submittedName>
</protein>
<feature type="compositionally biased region" description="Basic and acidic residues" evidence="1">
    <location>
        <begin position="53"/>
        <end position="68"/>
    </location>
</feature>
<proteinExistence type="predicted"/>
<dbReference type="EMBL" id="KB111605">
    <property type="protein sequence ID" value="ELK25752.1"/>
    <property type="molecule type" value="Genomic_DNA"/>
</dbReference>
<organism evidence="2 3">
    <name type="scientific">Myotis davidii</name>
    <name type="common">David's myotis</name>
    <dbReference type="NCBI Taxonomy" id="225400"/>
    <lineage>
        <taxon>Eukaryota</taxon>
        <taxon>Metazoa</taxon>
        <taxon>Chordata</taxon>
        <taxon>Craniata</taxon>
        <taxon>Vertebrata</taxon>
        <taxon>Euteleostomi</taxon>
        <taxon>Mammalia</taxon>
        <taxon>Eutheria</taxon>
        <taxon>Laurasiatheria</taxon>
        <taxon>Chiroptera</taxon>
        <taxon>Yangochiroptera</taxon>
        <taxon>Vespertilionidae</taxon>
        <taxon>Myotis</taxon>
    </lineage>
</organism>
<dbReference type="eggNOG" id="ENOG502TF4Y">
    <property type="taxonomic scope" value="Eukaryota"/>
</dbReference>
<accession>L5LHR6</accession>
<name>L5LHR6_MYODS</name>
<evidence type="ECO:0000313" key="3">
    <source>
        <dbReference type="Proteomes" id="UP000010556"/>
    </source>
</evidence>
<dbReference type="AlphaFoldDB" id="L5LHR6"/>